<feature type="transmembrane region" description="Helical" evidence="9">
    <location>
        <begin position="56"/>
        <end position="77"/>
    </location>
</feature>
<evidence type="ECO:0000256" key="5">
    <source>
        <dbReference type="ARBA" id="ARBA00022741"/>
    </source>
</evidence>
<keyword evidence="7 9" id="KW-1133">Transmembrane helix</keyword>
<dbReference type="Pfam" id="PF00005">
    <property type="entry name" value="ABC_tran"/>
    <property type="match status" value="1"/>
</dbReference>
<evidence type="ECO:0000313" key="12">
    <source>
        <dbReference type="Proteomes" id="UP001500449"/>
    </source>
</evidence>
<proteinExistence type="predicted"/>
<feature type="transmembrane region" description="Helical" evidence="9">
    <location>
        <begin position="217"/>
        <end position="235"/>
    </location>
</feature>
<evidence type="ECO:0000259" key="10">
    <source>
        <dbReference type="PROSITE" id="PS50893"/>
    </source>
</evidence>
<reference evidence="11 12" key="1">
    <citation type="journal article" date="2019" name="Int. J. Syst. Evol. Microbiol.">
        <title>The Global Catalogue of Microorganisms (GCM) 10K type strain sequencing project: providing services to taxonomists for standard genome sequencing and annotation.</title>
        <authorList>
            <consortium name="The Broad Institute Genomics Platform"/>
            <consortium name="The Broad Institute Genome Sequencing Center for Infectious Disease"/>
            <person name="Wu L."/>
            <person name="Ma J."/>
        </authorList>
    </citation>
    <scope>NUCLEOTIDE SEQUENCE [LARGE SCALE GENOMIC DNA]</scope>
    <source>
        <strain evidence="11 12">JCM 16009</strain>
    </source>
</reference>
<dbReference type="InterPro" id="IPR003439">
    <property type="entry name" value="ABC_transporter-like_ATP-bd"/>
</dbReference>
<feature type="transmembrane region" description="Helical" evidence="9">
    <location>
        <begin position="132"/>
        <end position="159"/>
    </location>
</feature>
<keyword evidence="4 9" id="KW-0812">Transmembrane</keyword>
<comment type="subcellular location">
    <subcellularLocation>
        <location evidence="1">Cell membrane</location>
        <topology evidence="1">Multi-pass membrane protein</topology>
    </subcellularLocation>
</comment>
<feature type="transmembrane region" description="Helical" evidence="9">
    <location>
        <begin position="543"/>
        <end position="562"/>
    </location>
</feature>
<feature type="transmembrane region" description="Helical" evidence="9">
    <location>
        <begin position="357"/>
        <end position="376"/>
    </location>
</feature>
<dbReference type="CDD" id="cd06582">
    <property type="entry name" value="TM_PBP1_LivH_like"/>
    <property type="match status" value="1"/>
</dbReference>
<gene>
    <name evidence="11" type="ORF">GCM10009836_61020</name>
</gene>
<feature type="transmembrane region" description="Helical" evidence="9">
    <location>
        <begin position="269"/>
        <end position="288"/>
    </location>
</feature>
<feature type="transmembrane region" description="Helical" evidence="9">
    <location>
        <begin position="309"/>
        <end position="327"/>
    </location>
</feature>
<feature type="transmembrane region" description="Helical" evidence="9">
    <location>
        <begin position="382"/>
        <end position="402"/>
    </location>
</feature>
<evidence type="ECO:0000256" key="3">
    <source>
        <dbReference type="ARBA" id="ARBA00022475"/>
    </source>
</evidence>
<evidence type="ECO:0000256" key="6">
    <source>
        <dbReference type="ARBA" id="ARBA00022840"/>
    </source>
</evidence>
<feature type="transmembrane region" description="Helical" evidence="9">
    <location>
        <begin position="191"/>
        <end position="211"/>
    </location>
</feature>
<protein>
    <submittedName>
        <fullName evidence="11">Branched-chain amino acid ABC transporter permease/ATP-binding protein</fullName>
    </submittedName>
</protein>
<dbReference type="Pfam" id="PF12399">
    <property type="entry name" value="BCA_ABC_TP_C"/>
    <property type="match status" value="1"/>
</dbReference>
<keyword evidence="2" id="KW-0813">Transport</keyword>
<feature type="transmembrane region" description="Helical" evidence="9">
    <location>
        <begin position="89"/>
        <end position="112"/>
    </location>
</feature>
<evidence type="ECO:0000256" key="1">
    <source>
        <dbReference type="ARBA" id="ARBA00004651"/>
    </source>
</evidence>
<keyword evidence="3" id="KW-1003">Cell membrane</keyword>
<evidence type="ECO:0000256" key="9">
    <source>
        <dbReference type="SAM" id="Phobius"/>
    </source>
</evidence>
<evidence type="ECO:0000256" key="4">
    <source>
        <dbReference type="ARBA" id="ARBA00022692"/>
    </source>
</evidence>
<feature type="transmembrane region" description="Helical" evidence="9">
    <location>
        <begin position="333"/>
        <end position="350"/>
    </location>
</feature>
<keyword evidence="8 9" id="KW-0472">Membrane</keyword>
<feature type="transmembrane region" description="Helical" evidence="9">
    <location>
        <begin position="409"/>
        <end position="428"/>
    </location>
</feature>
<feature type="transmembrane region" description="Helical" evidence="9">
    <location>
        <begin position="509"/>
        <end position="531"/>
    </location>
</feature>
<dbReference type="Gene3D" id="3.40.50.300">
    <property type="entry name" value="P-loop containing nucleotide triphosphate hydrolases"/>
    <property type="match status" value="1"/>
</dbReference>
<dbReference type="InterPro" id="IPR003593">
    <property type="entry name" value="AAA+_ATPase"/>
</dbReference>
<feature type="transmembrane region" description="Helical" evidence="9">
    <location>
        <begin position="242"/>
        <end position="263"/>
    </location>
</feature>
<dbReference type="CDD" id="cd03219">
    <property type="entry name" value="ABC_Mj1267_LivG_branched"/>
    <property type="match status" value="1"/>
</dbReference>
<dbReference type="PANTHER" id="PTHR45772">
    <property type="entry name" value="CONSERVED COMPONENT OF ABC TRANSPORTER FOR NATURAL AMINO ACIDS-RELATED"/>
    <property type="match status" value="1"/>
</dbReference>
<dbReference type="Pfam" id="PF02653">
    <property type="entry name" value="BPD_transp_2"/>
    <property type="match status" value="2"/>
</dbReference>
<feature type="transmembrane region" description="Helical" evidence="9">
    <location>
        <begin position="460"/>
        <end position="479"/>
    </location>
</feature>
<dbReference type="CDD" id="cd06581">
    <property type="entry name" value="TM_PBP1_LivM_like"/>
    <property type="match status" value="1"/>
</dbReference>
<feature type="transmembrane region" description="Helical" evidence="9">
    <location>
        <begin position="31"/>
        <end position="50"/>
    </location>
</feature>
<dbReference type="InterPro" id="IPR043428">
    <property type="entry name" value="LivM-like"/>
</dbReference>
<organism evidence="11 12">
    <name type="scientific">Pseudonocardia ailaonensis</name>
    <dbReference type="NCBI Taxonomy" id="367279"/>
    <lineage>
        <taxon>Bacteria</taxon>
        <taxon>Bacillati</taxon>
        <taxon>Actinomycetota</taxon>
        <taxon>Actinomycetes</taxon>
        <taxon>Pseudonocardiales</taxon>
        <taxon>Pseudonocardiaceae</taxon>
        <taxon>Pseudonocardia</taxon>
    </lineage>
</organism>
<evidence type="ECO:0000256" key="2">
    <source>
        <dbReference type="ARBA" id="ARBA00022448"/>
    </source>
</evidence>
<accession>A0ABN2NJE8</accession>
<dbReference type="InterPro" id="IPR051120">
    <property type="entry name" value="ABC_AA/LPS_Transport"/>
</dbReference>
<dbReference type="InterPro" id="IPR001851">
    <property type="entry name" value="ABC_transp_permease"/>
</dbReference>
<comment type="caution">
    <text evidence="11">The sequence shown here is derived from an EMBL/GenBank/DDBJ whole genome shotgun (WGS) entry which is preliminary data.</text>
</comment>
<dbReference type="Proteomes" id="UP001500449">
    <property type="component" value="Unassembled WGS sequence"/>
</dbReference>
<keyword evidence="12" id="KW-1185">Reference proteome</keyword>
<evidence type="ECO:0000256" key="8">
    <source>
        <dbReference type="ARBA" id="ARBA00023136"/>
    </source>
</evidence>
<dbReference type="EMBL" id="BAAAQK010000025">
    <property type="protein sequence ID" value="GAA1871932.1"/>
    <property type="molecule type" value="Genomic_DNA"/>
</dbReference>
<keyword evidence="6" id="KW-0067">ATP-binding</keyword>
<feature type="transmembrane region" description="Helical" evidence="9">
    <location>
        <begin position="582"/>
        <end position="600"/>
    </location>
</feature>
<feature type="domain" description="ABC transporter" evidence="10">
    <location>
        <begin position="646"/>
        <end position="892"/>
    </location>
</feature>
<feature type="transmembrane region" description="Helical" evidence="9">
    <location>
        <begin position="6"/>
        <end position="24"/>
    </location>
</feature>
<dbReference type="SUPFAM" id="SSF52540">
    <property type="entry name" value="P-loop containing nucleoside triphosphate hydrolases"/>
    <property type="match status" value="1"/>
</dbReference>
<dbReference type="PROSITE" id="PS50893">
    <property type="entry name" value="ABC_TRANSPORTER_2"/>
    <property type="match status" value="1"/>
</dbReference>
<dbReference type="SMART" id="SM00382">
    <property type="entry name" value="AAA"/>
    <property type="match status" value="1"/>
</dbReference>
<dbReference type="InterPro" id="IPR027417">
    <property type="entry name" value="P-loop_NTPase"/>
</dbReference>
<evidence type="ECO:0000313" key="11">
    <source>
        <dbReference type="EMBL" id="GAA1871932.1"/>
    </source>
</evidence>
<name>A0ABN2NJE8_9PSEU</name>
<dbReference type="InterPro" id="IPR032823">
    <property type="entry name" value="BCA_ABC_TP_C"/>
</dbReference>
<sequence length="911" mass="96517">MLPFIIAGLTTGSVYGLAGIGLVLTYKTSGIFNFAHGAVATVSAYSFYTLYVQLQLPWPVAAIISVFVLGPAMGLGFERIARVLARTPMAMRVAAMIGILLIVEGTALLIYGDGDTNVRTVPRFLGTHEFHVADIVFGADQLIVFLLGILATAVLYLFLRRSRTGVAMRAVVDNPDLLGVCGTSPVVVRRWAWMIGVTFASASGVLLVPFINMDSDTLTFLVVAAFGAAALGRFVSLPGAYFGGLVIGVAGSLATKFFTSGALTQLSASVPFLVLFLVLLVAPKRWLADHIRIVPPTQTSWRGPWQVQTLFGIVALAVLLFVPSFAGFRLADWTSFLAITIMFLSLGLLVRTAGQVSLCQISFMAIGACAFSHLAVGNGWPWGLALLVSGLIAVPIGALLAIPAIRLSGLYLAISTFGFGILLQYLFYQQDFLFGVLGYGIDVPMPVIPWLGQDGSPEPYYYLVLGVAVITTGLVVAINRSRLGRLLRALASSPTGLATSGASVNVTRVLVFCISAFLASVAGVLQAGAFTNVTSASYEPIESLVFFVLVIISPGGVPWFALMSGIGSTVIASYLTGVETGYILQIFFGIGVLVIALQPASKRGAPEWARTALDKLFRKEKPAETQHAAVEPAARREPAAVAPTVLQVKDLKVQFGGLIAVDGIGFEAPPGRITGLIGPNGAGKTTTFNSCSGLNRPTEGDVMLNGVSIARRGPASRARSGLGRTFQQMELFDELTVWENVAIGREAGRAGLNALQHIASTPSTKIEVDTATEDALRECDLLELADRRVDTLSTGQRRLVEFARCLAGPFSTLLLDEPSSGLDRAETARFGEILQHVVTTRGIGILLVEHDMALVTAVCDYIYVLDFGKPIFEGAPDEVMSSPLVQAAYLGGDVAVDDDSAAGAVTARGVR</sequence>
<dbReference type="RefSeq" id="WP_344424919.1">
    <property type="nucleotide sequence ID" value="NZ_BAAAQK010000025.1"/>
</dbReference>
<keyword evidence="5" id="KW-0547">Nucleotide-binding</keyword>
<evidence type="ECO:0000256" key="7">
    <source>
        <dbReference type="ARBA" id="ARBA00022989"/>
    </source>
</evidence>